<organism evidence="3 4">
    <name type="scientific">Podila minutissima</name>
    <dbReference type="NCBI Taxonomy" id="64525"/>
    <lineage>
        <taxon>Eukaryota</taxon>
        <taxon>Fungi</taxon>
        <taxon>Fungi incertae sedis</taxon>
        <taxon>Mucoromycota</taxon>
        <taxon>Mortierellomycotina</taxon>
        <taxon>Mortierellomycetes</taxon>
        <taxon>Mortierellales</taxon>
        <taxon>Mortierellaceae</taxon>
        <taxon>Podila</taxon>
    </lineage>
</organism>
<dbReference type="AlphaFoldDB" id="A0A9P5SV55"/>
<proteinExistence type="predicted"/>
<dbReference type="PANTHER" id="PTHR34391:SF1">
    <property type="entry name" value="UPF0658 GOLGI APPARATUS MEMBRANE PROTEIN C1952.10C-RELATED"/>
    <property type="match status" value="1"/>
</dbReference>
<dbReference type="PANTHER" id="PTHR34391">
    <property type="entry name" value="UPF0658 GOLGI APPARATUS MEMBRANE PROTEIN C1952.10C-RELATED"/>
    <property type="match status" value="1"/>
</dbReference>
<feature type="transmembrane region" description="Helical" evidence="2">
    <location>
        <begin position="178"/>
        <end position="201"/>
    </location>
</feature>
<evidence type="ECO:0000313" key="3">
    <source>
        <dbReference type="EMBL" id="KAF9336954.1"/>
    </source>
</evidence>
<keyword evidence="4" id="KW-1185">Reference proteome</keyword>
<sequence>MCGGSDGPNGRYQQSNYLNSPNYTLGSKQEFHDQPSYSNSAPYPNYTYDNNLNAQQQPQPQQQFNQFLDHGQAIGRNPTQHQLQQLQLQKQHQERLQEQISAEDSLRNTLQQHRVPRQNPVGGDGVNTPPTETKPPNYYSYPPQPTTDDDDGHTPDASLKSRLHRLFNFPCSTYGKSMIFVIGIEALLVIIMQSIIVGMYFKHLTQTPVTPGMPPHLDPDNQSRSIPAYMLVFVFAQLFQLVLTWDAVRAQNTIEIIGIVAFNLCCFAYSIFEISQIRSSLFPPDKESTQYDFFGPGKAQELLTSITPFLIVVVVVIGVTQCLVTWLAYQLFQEFGWKIYKKIGADPNMKKMYRAYQIYLVLIKIDLFFFVGFSIQFIYLTLAKQTNDPEYWVTIFFLPATLLILMVAVYAVRHESRRWMAFFLTTMLAGVGYFIFKVVRMYVGPKAYKFNGINKFLTLFGKWCSMRMGIGTTAGSVNTFDYPNLSSVTFPRFDLSQNTAALCLITILATIVNAVVCFRNFGKGLKPHIMRNSSRDVVQNSTSFPNGRVLEID</sequence>
<evidence type="ECO:0000256" key="2">
    <source>
        <dbReference type="SAM" id="Phobius"/>
    </source>
</evidence>
<reference evidence="3" key="1">
    <citation type="journal article" date="2020" name="Fungal Divers.">
        <title>Resolving the Mortierellaceae phylogeny through synthesis of multi-gene phylogenetics and phylogenomics.</title>
        <authorList>
            <person name="Vandepol N."/>
            <person name="Liber J."/>
            <person name="Desiro A."/>
            <person name="Na H."/>
            <person name="Kennedy M."/>
            <person name="Barry K."/>
            <person name="Grigoriev I.V."/>
            <person name="Miller A.N."/>
            <person name="O'Donnell K."/>
            <person name="Stajich J.E."/>
            <person name="Bonito G."/>
        </authorList>
    </citation>
    <scope>NUCLEOTIDE SEQUENCE</scope>
    <source>
        <strain evidence="3">NVP1</strain>
    </source>
</reference>
<keyword evidence="2" id="KW-0472">Membrane</keyword>
<feature type="compositionally biased region" description="Low complexity" evidence="1">
    <location>
        <begin position="50"/>
        <end position="59"/>
    </location>
</feature>
<dbReference type="EMBL" id="JAAAUY010000041">
    <property type="protein sequence ID" value="KAF9336954.1"/>
    <property type="molecule type" value="Genomic_DNA"/>
</dbReference>
<feature type="transmembrane region" description="Helical" evidence="2">
    <location>
        <begin position="391"/>
        <end position="412"/>
    </location>
</feature>
<feature type="transmembrane region" description="Helical" evidence="2">
    <location>
        <begin position="419"/>
        <end position="436"/>
    </location>
</feature>
<gene>
    <name evidence="3" type="ORF">BG006_006769</name>
</gene>
<accession>A0A9P5SV55</accession>
<dbReference type="InterPro" id="IPR040410">
    <property type="entry name" value="UPF0658_Golgi"/>
</dbReference>
<feature type="region of interest" description="Disordered" evidence="1">
    <location>
        <begin position="112"/>
        <end position="157"/>
    </location>
</feature>
<comment type="caution">
    <text evidence="3">The sequence shown here is derived from an EMBL/GenBank/DDBJ whole genome shotgun (WGS) entry which is preliminary data.</text>
</comment>
<feature type="transmembrane region" description="Helical" evidence="2">
    <location>
        <begin position="358"/>
        <end position="379"/>
    </location>
</feature>
<dbReference type="GO" id="GO:0005794">
    <property type="term" value="C:Golgi apparatus"/>
    <property type="evidence" value="ECO:0007669"/>
    <property type="project" value="TreeGrafter"/>
</dbReference>
<keyword evidence="2" id="KW-1133">Transmembrane helix</keyword>
<keyword evidence="2" id="KW-0812">Transmembrane</keyword>
<feature type="transmembrane region" description="Helical" evidence="2">
    <location>
        <begin position="252"/>
        <end position="272"/>
    </location>
</feature>
<feature type="transmembrane region" description="Helical" evidence="2">
    <location>
        <begin position="499"/>
        <end position="521"/>
    </location>
</feature>
<feature type="transmembrane region" description="Helical" evidence="2">
    <location>
        <begin position="309"/>
        <end position="332"/>
    </location>
</feature>
<feature type="transmembrane region" description="Helical" evidence="2">
    <location>
        <begin position="226"/>
        <end position="245"/>
    </location>
</feature>
<name>A0A9P5SV55_9FUNG</name>
<dbReference type="Proteomes" id="UP000696485">
    <property type="component" value="Unassembled WGS sequence"/>
</dbReference>
<protein>
    <submittedName>
        <fullName evidence="3">Uncharacterized protein</fullName>
    </submittedName>
</protein>
<feature type="compositionally biased region" description="Polar residues" evidence="1">
    <location>
        <begin position="11"/>
        <end position="27"/>
    </location>
</feature>
<feature type="region of interest" description="Disordered" evidence="1">
    <location>
        <begin position="1"/>
        <end position="59"/>
    </location>
</feature>
<evidence type="ECO:0000256" key="1">
    <source>
        <dbReference type="SAM" id="MobiDB-lite"/>
    </source>
</evidence>
<evidence type="ECO:0000313" key="4">
    <source>
        <dbReference type="Proteomes" id="UP000696485"/>
    </source>
</evidence>